<dbReference type="InterPro" id="IPR027640">
    <property type="entry name" value="Kinesin-like_fam"/>
</dbReference>
<dbReference type="PANTHER" id="PTHR47972:SF2">
    <property type="entry name" value="KINESIN-LIKE PROTEIN KIN-14S"/>
    <property type="match status" value="1"/>
</dbReference>
<proteinExistence type="predicted"/>
<dbReference type="GO" id="GO:0003777">
    <property type="term" value="F:microtubule motor activity"/>
    <property type="evidence" value="ECO:0007669"/>
    <property type="project" value="InterPro"/>
</dbReference>
<dbReference type="GO" id="GO:0008017">
    <property type="term" value="F:microtubule binding"/>
    <property type="evidence" value="ECO:0007669"/>
    <property type="project" value="TreeGrafter"/>
</dbReference>
<evidence type="ECO:0000313" key="1">
    <source>
        <dbReference type="EMBL" id="KAG6484106.1"/>
    </source>
</evidence>
<dbReference type="PANTHER" id="PTHR47972">
    <property type="entry name" value="KINESIN-LIKE PROTEIN KLP-3"/>
    <property type="match status" value="1"/>
</dbReference>
<dbReference type="InterPro" id="IPR027417">
    <property type="entry name" value="P-loop_NTPase"/>
</dbReference>
<dbReference type="EMBL" id="JACMSC010000016">
    <property type="protein sequence ID" value="KAG6484106.1"/>
    <property type="molecule type" value="Genomic_DNA"/>
</dbReference>
<dbReference type="GO" id="GO:0007018">
    <property type="term" value="P:microtubule-based movement"/>
    <property type="evidence" value="ECO:0007669"/>
    <property type="project" value="InterPro"/>
</dbReference>
<dbReference type="Proteomes" id="UP000734854">
    <property type="component" value="Unassembled WGS sequence"/>
</dbReference>
<dbReference type="SUPFAM" id="SSF52540">
    <property type="entry name" value="P-loop containing nucleoside triphosphate hydrolases"/>
    <property type="match status" value="1"/>
</dbReference>
<protein>
    <submittedName>
        <fullName evidence="1">Uncharacterized protein</fullName>
    </submittedName>
</protein>
<accession>A0A8J5FAT6</accession>
<dbReference type="InterPro" id="IPR036961">
    <property type="entry name" value="Kinesin_motor_dom_sf"/>
</dbReference>
<comment type="caution">
    <text evidence="1">The sequence shown here is derived from an EMBL/GenBank/DDBJ whole genome shotgun (WGS) entry which is preliminary data.</text>
</comment>
<gene>
    <name evidence="1" type="ORF">ZIOFF_060900</name>
</gene>
<reference evidence="1 2" key="1">
    <citation type="submission" date="2020-08" db="EMBL/GenBank/DDBJ databases">
        <title>Plant Genome Project.</title>
        <authorList>
            <person name="Zhang R.-G."/>
        </authorList>
    </citation>
    <scope>NUCLEOTIDE SEQUENCE [LARGE SCALE GENOMIC DNA]</scope>
    <source>
        <tissue evidence="1">Rhizome</tissue>
    </source>
</reference>
<sequence>MVGVLQFFDFGQTSSSRKLLALNRHNSGLEPPRNSLEVPPMNTYHNFQLVHEDIQWARLMGMESLPSDTKRTIHQFINKSLLALGDVISALASKNPHIPYRVRGIEHGPVRKQIDLAESFKLKQMADKLFQSEKENIRLNESLQLMQLKYASRENVFKTLQDK</sequence>
<dbReference type="GO" id="GO:0015630">
    <property type="term" value="C:microtubule cytoskeleton"/>
    <property type="evidence" value="ECO:0007669"/>
    <property type="project" value="TreeGrafter"/>
</dbReference>
<evidence type="ECO:0000313" key="2">
    <source>
        <dbReference type="Proteomes" id="UP000734854"/>
    </source>
</evidence>
<organism evidence="1 2">
    <name type="scientific">Zingiber officinale</name>
    <name type="common">Ginger</name>
    <name type="synonym">Amomum zingiber</name>
    <dbReference type="NCBI Taxonomy" id="94328"/>
    <lineage>
        <taxon>Eukaryota</taxon>
        <taxon>Viridiplantae</taxon>
        <taxon>Streptophyta</taxon>
        <taxon>Embryophyta</taxon>
        <taxon>Tracheophyta</taxon>
        <taxon>Spermatophyta</taxon>
        <taxon>Magnoliopsida</taxon>
        <taxon>Liliopsida</taxon>
        <taxon>Zingiberales</taxon>
        <taxon>Zingiberaceae</taxon>
        <taxon>Zingiber</taxon>
    </lineage>
</organism>
<name>A0A8J5FAT6_ZINOF</name>
<keyword evidence="2" id="KW-1185">Reference proteome</keyword>
<dbReference type="Gene3D" id="3.40.850.10">
    <property type="entry name" value="Kinesin motor domain"/>
    <property type="match status" value="1"/>
</dbReference>
<dbReference type="AlphaFoldDB" id="A0A8J5FAT6"/>